<reference evidence="3" key="1">
    <citation type="journal article" date="2019" name="Int. J. Syst. Evol. Microbiol.">
        <title>The Global Catalogue of Microorganisms (GCM) 10K type strain sequencing project: providing services to taxonomists for standard genome sequencing and annotation.</title>
        <authorList>
            <consortium name="The Broad Institute Genomics Platform"/>
            <consortium name="The Broad Institute Genome Sequencing Center for Infectious Disease"/>
            <person name="Wu L."/>
            <person name="Ma J."/>
        </authorList>
    </citation>
    <scope>NUCLEOTIDE SEQUENCE [LARGE SCALE GENOMIC DNA]</scope>
    <source>
        <strain evidence="3">CGMCC 1.15277</strain>
    </source>
</reference>
<keyword evidence="3" id="KW-1185">Reference proteome</keyword>
<evidence type="ECO:0000256" key="1">
    <source>
        <dbReference type="SAM" id="MobiDB-lite"/>
    </source>
</evidence>
<organism evidence="2 3">
    <name type="scientific">Luteococcus sanguinis</name>
    <dbReference type="NCBI Taxonomy" id="174038"/>
    <lineage>
        <taxon>Bacteria</taxon>
        <taxon>Bacillati</taxon>
        <taxon>Actinomycetota</taxon>
        <taxon>Actinomycetes</taxon>
        <taxon>Propionibacteriales</taxon>
        <taxon>Propionibacteriaceae</taxon>
        <taxon>Luteococcus</taxon>
    </lineage>
</organism>
<dbReference type="RefSeq" id="WP_343885693.1">
    <property type="nucleotide sequence ID" value="NZ_BAAAKI010000010.1"/>
</dbReference>
<feature type="region of interest" description="Disordered" evidence="1">
    <location>
        <begin position="1"/>
        <end position="20"/>
    </location>
</feature>
<dbReference type="Gene3D" id="3.50.50.60">
    <property type="entry name" value="FAD/NAD(P)-binding domain"/>
    <property type="match status" value="1"/>
</dbReference>
<dbReference type="EMBL" id="JBHSUA010000020">
    <property type="protein sequence ID" value="MFC6397401.1"/>
    <property type="molecule type" value="Genomic_DNA"/>
</dbReference>
<evidence type="ECO:0000313" key="3">
    <source>
        <dbReference type="Proteomes" id="UP001596266"/>
    </source>
</evidence>
<dbReference type="Proteomes" id="UP001596266">
    <property type="component" value="Unassembled WGS sequence"/>
</dbReference>
<feature type="region of interest" description="Disordered" evidence="1">
    <location>
        <begin position="406"/>
        <end position="431"/>
    </location>
</feature>
<accession>A0ABW1X2L9</accession>
<dbReference type="Pfam" id="PF13450">
    <property type="entry name" value="NAD_binding_8"/>
    <property type="match status" value="1"/>
</dbReference>
<dbReference type="PANTHER" id="PTHR43734:SF1">
    <property type="entry name" value="PHYTOENE DESATURASE"/>
    <property type="match status" value="1"/>
</dbReference>
<proteinExistence type="predicted"/>
<protein>
    <submittedName>
        <fullName evidence="2">NAD(P)-binding protein</fullName>
    </submittedName>
</protein>
<evidence type="ECO:0000313" key="2">
    <source>
        <dbReference type="EMBL" id="MFC6397401.1"/>
    </source>
</evidence>
<gene>
    <name evidence="2" type="ORF">ACFP57_10475</name>
</gene>
<sequence length="431" mass="46990">MSLGPHPTNSATPAPPVPTRVDLGDEPVVVHGATLGGLAVAARLAKQGHVVVLDAHGQRDGGHWAPREVQEVLVDDLPQTFLLPAAWRDLFKKSGRAMDAELTRHGLTLEPAPAQEHRFADGRTLVLPAERGDQFHAVEDAFGRGAAERWRDVLDELDEVWQQLRLTGLERRFEAAALDARAKQKLLAGLTLEGLAERVQDAHLGTIIRSQASLAGAPPGRAPALLAVRLAVHRRFGSWQLLREGAPERASAVVDLLTERAGLRGVQRTSHSGPTSATVEARPQRPAGWLARRSCPPALAPQVRQRIVEATSEGIVERLDHRAGNPVVTWHRPLPDGRAVETVHDHRTVRPDLAWGLAPASFRVWRSRPGIRADEGWNASCAQHAGNEPWAELLTAALVAYEVHEERTGEDIRPTNKTQPAPRKQARPALS</sequence>
<dbReference type="SUPFAM" id="SSF51905">
    <property type="entry name" value="FAD/NAD(P)-binding domain"/>
    <property type="match status" value="1"/>
</dbReference>
<dbReference type="InterPro" id="IPR036188">
    <property type="entry name" value="FAD/NAD-bd_sf"/>
</dbReference>
<comment type="caution">
    <text evidence="2">The sequence shown here is derived from an EMBL/GenBank/DDBJ whole genome shotgun (WGS) entry which is preliminary data.</text>
</comment>
<name>A0ABW1X2L9_9ACTN</name>
<dbReference type="PANTHER" id="PTHR43734">
    <property type="entry name" value="PHYTOENE DESATURASE"/>
    <property type="match status" value="1"/>
</dbReference>